<comment type="similarity">
    <text evidence="1 2">Belongs to the iron/ascorbate-dependent oxidoreductase family.</text>
</comment>
<keyword evidence="5" id="KW-1185">Reference proteome</keyword>
<dbReference type="GO" id="GO:0046872">
    <property type="term" value="F:metal ion binding"/>
    <property type="evidence" value="ECO:0007669"/>
    <property type="project" value="UniProtKB-KW"/>
</dbReference>
<organism evidence="4 5">
    <name type="scientific">Myriangium duriaei CBS 260.36</name>
    <dbReference type="NCBI Taxonomy" id="1168546"/>
    <lineage>
        <taxon>Eukaryota</taxon>
        <taxon>Fungi</taxon>
        <taxon>Dikarya</taxon>
        <taxon>Ascomycota</taxon>
        <taxon>Pezizomycotina</taxon>
        <taxon>Dothideomycetes</taxon>
        <taxon>Dothideomycetidae</taxon>
        <taxon>Myriangiales</taxon>
        <taxon>Myriangiaceae</taxon>
        <taxon>Myriangium</taxon>
    </lineage>
</organism>
<evidence type="ECO:0000256" key="1">
    <source>
        <dbReference type="ARBA" id="ARBA00008056"/>
    </source>
</evidence>
<evidence type="ECO:0000256" key="2">
    <source>
        <dbReference type="RuleBase" id="RU003682"/>
    </source>
</evidence>
<dbReference type="Pfam" id="PF03171">
    <property type="entry name" value="2OG-FeII_Oxy"/>
    <property type="match status" value="1"/>
</dbReference>
<dbReference type="InterPro" id="IPR005123">
    <property type="entry name" value="Oxoglu/Fe-dep_dioxygenase_dom"/>
</dbReference>
<evidence type="ECO:0000313" key="5">
    <source>
        <dbReference type="Proteomes" id="UP000799439"/>
    </source>
</evidence>
<dbReference type="AlphaFoldDB" id="A0A9P4IWN1"/>
<keyword evidence="2" id="KW-0479">Metal-binding</keyword>
<sequence length="348" mass="37912">MADIPIIDISEANRHAARQLLEAATDNGFVFIKPNNTTGISASEIDDMFDLSKAFFACPTAVKSECAINSAASGKNRGWLGMHGETLDPAKQKRGDFKEAFNFSSLDPPQPLSGALAPSRQQLLAFQSKCHALCLRILRLFGVALGTDPLDWFVERHDATSGTTGSVLRMLYYPGLPEDVGKLDEVDIRAGAHSDYGSVTLLFQRRGQPGLEIWSRNQRWESVPVDPTGDTPAGDALPILVNIGDVLSYWTNGLLKSTVHRVIFPKTDGKPADHKELDRYSMVYFCHPLDDAELVSVPSKIVESLGGSEDAKKEMQKVKGLSGAGKVMTAQDHLNARLGATYDLKLKA</sequence>
<dbReference type="PANTHER" id="PTHR47990">
    <property type="entry name" value="2-OXOGLUTARATE (2OG) AND FE(II)-DEPENDENT OXYGENASE SUPERFAMILY PROTEIN-RELATED"/>
    <property type="match status" value="1"/>
</dbReference>
<comment type="caution">
    <text evidence="4">The sequence shown here is derived from an EMBL/GenBank/DDBJ whole genome shotgun (WGS) entry which is preliminary data.</text>
</comment>
<dbReference type="Gene3D" id="2.60.120.330">
    <property type="entry name" value="B-lactam Antibiotic, Isopenicillin N Synthase, Chain"/>
    <property type="match status" value="1"/>
</dbReference>
<keyword evidence="2" id="KW-0560">Oxidoreductase</keyword>
<dbReference type="InterPro" id="IPR026992">
    <property type="entry name" value="DIOX_N"/>
</dbReference>
<evidence type="ECO:0000259" key="3">
    <source>
        <dbReference type="PROSITE" id="PS51471"/>
    </source>
</evidence>
<proteinExistence type="inferred from homology"/>
<dbReference type="Pfam" id="PF14226">
    <property type="entry name" value="DIOX_N"/>
    <property type="match status" value="1"/>
</dbReference>
<dbReference type="OrthoDB" id="288590at2759"/>
<keyword evidence="2" id="KW-0408">Iron</keyword>
<dbReference type="GO" id="GO:0044283">
    <property type="term" value="P:small molecule biosynthetic process"/>
    <property type="evidence" value="ECO:0007669"/>
    <property type="project" value="UniProtKB-ARBA"/>
</dbReference>
<dbReference type="InterPro" id="IPR027443">
    <property type="entry name" value="IPNS-like_sf"/>
</dbReference>
<dbReference type="InterPro" id="IPR044861">
    <property type="entry name" value="IPNS-like_FE2OG_OXY"/>
</dbReference>
<dbReference type="SUPFAM" id="SSF51197">
    <property type="entry name" value="Clavaminate synthase-like"/>
    <property type="match status" value="1"/>
</dbReference>
<feature type="domain" description="Fe2OG dioxygenase" evidence="3">
    <location>
        <begin position="163"/>
        <end position="288"/>
    </location>
</feature>
<dbReference type="GO" id="GO:0016491">
    <property type="term" value="F:oxidoreductase activity"/>
    <property type="evidence" value="ECO:0007669"/>
    <property type="project" value="UniProtKB-KW"/>
</dbReference>
<dbReference type="EMBL" id="ML996093">
    <property type="protein sequence ID" value="KAF2148234.1"/>
    <property type="molecule type" value="Genomic_DNA"/>
</dbReference>
<dbReference type="Proteomes" id="UP000799439">
    <property type="component" value="Unassembled WGS sequence"/>
</dbReference>
<gene>
    <name evidence="4" type="ORF">K461DRAFT_262221</name>
</gene>
<dbReference type="PROSITE" id="PS51471">
    <property type="entry name" value="FE2OG_OXY"/>
    <property type="match status" value="1"/>
</dbReference>
<name>A0A9P4IWN1_9PEZI</name>
<dbReference type="InterPro" id="IPR050231">
    <property type="entry name" value="Iron_ascorbate_oxido_reductase"/>
</dbReference>
<evidence type="ECO:0000313" key="4">
    <source>
        <dbReference type="EMBL" id="KAF2148234.1"/>
    </source>
</evidence>
<reference evidence="4" key="1">
    <citation type="journal article" date="2020" name="Stud. Mycol.">
        <title>101 Dothideomycetes genomes: a test case for predicting lifestyles and emergence of pathogens.</title>
        <authorList>
            <person name="Haridas S."/>
            <person name="Albert R."/>
            <person name="Binder M."/>
            <person name="Bloem J."/>
            <person name="Labutti K."/>
            <person name="Salamov A."/>
            <person name="Andreopoulos B."/>
            <person name="Baker S."/>
            <person name="Barry K."/>
            <person name="Bills G."/>
            <person name="Bluhm B."/>
            <person name="Cannon C."/>
            <person name="Castanera R."/>
            <person name="Culley D."/>
            <person name="Daum C."/>
            <person name="Ezra D."/>
            <person name="Gonzalez J."/>
            <person name="Henrissat B."/>
            <person name="Kuo A."/>
            <person name="Liang C."/>
            <person name="Lipzen A."/>
            <person name="Lutzoni F."/>
            <person name="Magnuson J."/>
            <person name="Mondo S."/>
            <person name="Nolan M."/>
            <person name="Ohm R."/>
            <person name="Pangilinan J."/>
            <person name="Park H.-J."/>
            <person name="Ramirez L."/>
            <person name="Alfaro M."/>
            <person name="Sun H."/>
            <person name="Tritt A."/>
            <person name="Yoshinaga Y."/>
            <person name="Zwiers L.-H."/>
            <person name="Turgeon B."/>
            <person name="Goodwin S."/>
            <person name="Spatafora J."/>
            <person name="Crous P."/>
            <person name="Grigoriev I."/>
        </authorList>
    </citation>
    <scope>NUCLEOTIDE SEQUENCE</scope>
    <source>
        <strain evidence="4">CBS 260.36</strain>
    </source>
</reference>
<protein>
    <submittedName>
        <fullName evidence="4">Clavaminate synthase-like protein</fullName>
    </submittedName>
</protein>
<accession>A0A9P4IWN1</accession>